<dbReference type="EMBL" id="CP012029">
    <property type="protein sequence ID" value="ALO26044.1"/>
    <property type="molecule type" value="Genomic_DNA"/>
</dbReference>
<dbReference type="InterPro" id="IPR057666">
    <property type="entry name" value="DrpA_SLOG"/>
</dbReference>
<comment type="similarity">
    <text evidence="1">Belongs to the DprA/Smf family.</text>
</comment>
<feature type="domain" description="Smf/DprA SLOG" evidence="2">
    <location>
        <begin position="64"/>
        <end position="264"/>
    </location>
</feature>
<accession>A0A0E3B0D9</accession>
<dbReference type="PATRIC" id="fig|280505.15.peg.1720"/>
<dbReference type="Gene3D" id="3.40.50.450">
    <property type="match status" value="1"/>
</dbReference>
<dbReference type="PANTHER" id="PTHR43022:SF1">
    <property type="entry name" value="PROTEIN SMF"/>
    <property type="match status" value="1"/>
</dbReference>
<organism evidence="3">
    <name type="scientific">Leptospira borgpetersenii serovar Ballum</name>
    <dbReference type="NCBI Taxonomy" id="280505"/>
    <lineage>
        <taxon>Bacteria</taxon>
        <taxon>Pseudomonadati</taxon>
        <taxon>Spirochaetota</taxon>
        <taxon>Spirochaetia</taxon>
        <taxon>Leptospirales</taxon>
        <taxon>Leptospiraceae</taxon>
        <taxon>Leptospira</taxon>
    </lineage>
</organism>
<proteinExistence type="inferred from homology"/>
<dbReference type="InterPro" id="IPR003488">
    <property type="entry name" value="DprA"/>
</dbReference>
<dbReference type="RefSeq" id="WP_002738936.1">
    <property type="nucleotide sequence ID" value="NZ_CP012029.1"/>
</dbReference>
<dbReference type="SUPFAM" id="SSF102405">
    <property type="entry name" value="MCP/YpsA-like"/>
    <property type="match status" value="1"/>
</dbReference>
<name>A0A0E3B0D9_LEPBO</name>
<dbReference type="PANTHER" id="PTHR43022">
    <property type="entry name" value="PROTEIN SMF"/>
    <property type="match status" value="1"/>
</dbReference>
<dbReference type="Proteomes" id="UP000058857">
    <property type="component" value="Chromosome 1"/>
</dbReference>
<gene>
    <name evidence="3" type="ORF">LBBP_01757</name>
</gene>
<dbReference type="Pfam" id="PF02481">
    <property type="entry name" value="DNA_processg_A"/>
    <property type="match status" value="1"/>
</dbReference>
<dbReference type="AlphaFoldDB" id="A0A0E3B0D9"/>
<dbReference type="NCBIfam" id="TIGR00732">
    <property type="entry name" value="dprA"/>
    <property type="match status" value="1"/>
</dbReference>
<protein>
    <submittedName>
        <fullName evidence="3">DNA protecting protein DprA</fullName>
    </submittedName>
</protein>
<evidence type="ECO:0000256" key="1">
    <source>
        <dbReference type="ARBA" id="ARBA00006525"/>
    </source>
</evidence>
<evidence type="ECO:0000313" key="4">
    <source>
        <dbReference type="Proteomes" id="UP000058857"/>
    </source>
</evidence>
<evidence type="ECO:0000313" key="3">
    <source>
        <dbReference type="EMBL" id="ALO26044.1"/>
    </source>
</evidence>
<reference evidence="3 4" key="1">
    <citation type="journal article" date="2015" name="PLoS Negl. Trop. Dis.">
        <title>Distribution of Plasmids in Distinct Leptospira Pathogenic Species.</title>
        <authorList>
            <person name="Wang Y."/>
            <person name="Zhuang X."/>
            <person name="Zhong Y."/>
            <person name="Zhang C."/>
            <person name="Zhang Y."/>
            <person name="Zeng L."/>
            <person name="Zhu Y."/>
            <person name="He P."/>
            <person name="Dong K."/>
            <person name="Pal U."/>
            <person name="Guo X."/>
            <person name="Qin J."/>
        </authorList>
    </citation>
    <scope>NUCLEOTIDE SEQUENCE [LARGE SCALE GENOMIC DNA]</scope>
    <source>
        <strain evidence="3 4">56604</strain>
    </source>
</reference>
<evidence type="ECO:0000259" key="2">
    <source>
        <dbReference type="Pfam" id="PF02481"/>
    </source>
</evidence>
<dbReference type="GO" id="GO:0009294">
    <property type="term" value="P:DNA-mediated transformation"/>
    <property type="evidence" value="ECO:0007669"/>
    <property type="project" value="InterPro"/>
</dbReference>
<sequence>MNPLILVDSCVSKFCSKNGIFKKLNSLANLNAYLERFLPSSVLRGALYASEKISSDLKKTGFSVLSFFDPEYPSLLKEIYDPPLILFYKGNLNILDLSFAAVVGTRNPSPISCYAAELIPYYLKGTGFSGVVSGFAKGIDATSMNAALDEELAVIGVMGTGPETEYPFENRKLYQRMKYAKRTLILTEYPPGQKILKYTFPKRNRIVTGMCNSVFIMEAPEKSGAISSAHNALEQNRNIFIFSDPRQTKNQGGEILIRDGAESLDLNTISFGMKEVFHMNHLLPDSQSKIPGMLAELSEKRFSGEWKSIGSGYYAKKTFFQPILPGL</sequence>